<reference evidence="2 3" key="1">
    <citation type="submission" date="2023-04" db="EMBL/GenBank/DDBJ databases">
        <title>A novel bacteria isolated from coastal sediment.</title>
        <authorList>
            <person name="Liu X.-J."/>
            <person name="Du Z.-J."/>
        </authorList>
    </citation>
    <scope>NUCLEOTIDE SEQUENCE [LARGE SCALE GENOMIC DNA]</scope>
    <source>
        <strain evidence="2 3">SDUM461003</strain>
    </source>
</reference>
<dbReference type="EMBL" id="JARXHW010000009">
    <property type="protein sequence ID" value="MDQ8207008.1"/>
    <property type="molecule type" value="Genomic_DNA"/>
</dbReference>
<feature type="domain" description="ParE-like toxin" evidence="1">
    <location>
        <begin position="18"/>
        <end position="78"/>
    </location>
</feature>
<dbReference type="RefSeq" id="WP_308949146.1">
    <property type="nucleotide sequence ID" value="NZ_JARXHW010000009.1"/>
</dbReference>
<protein>
    <recommendedName>
        <fullName evidence="1">ParE-like toxin domain-containing protein</fullName>
    </recommendedName>
</protein>
<comment type="caution">
    <text evidence="2">The sequence shown here is derived from an EMBL/GenBank/DDBJ whole genome shotgun (WGS) entry which is preliminary data.</text>
</comment>
<accession>A0ABU1AS77</accession>
<dbReference type="Proteomes" id="UP001225316">
    <property type="component" value="Unassembled WGS sequence"/>
</dbReference>
<name>A0ABU1AS77_9BACT</name>
<evidence type="ECO:0000313" key="2">
    <source>
        <dbReference type="EMBL" id="MDQ8207008.1"/>
    </source>
</evidence>
<sequence>MRNKVGVCLSQAEDERCKRITQAVEHERQHPAEFGGKPIQRLNGVYSIPPSRRKRMLVKRRQVGFVITRVVTHEKYNQIIKKRG</sequence>
<proteinExistence type="predicted"/>
<gene>
    <name evidence="2" type="ORF">QEH52_05785</name>
</gene>
<organism evidence="2 3">
    <name type="scientific">Thalassobacterium maritimum</name>
    <dbReference type="NCBI Taxonomy" id="3041265"/>
    <lineage>
        <taxon>Bacteria</taxon>
        <taxon>Pseudomonadati</taxon>
        <taxon>Verrucomicrobiota</taxon>
        <taxon>Opitutia</taxon>
        <taxon>Puniceicoccales</taxon>
        <taxon>Coraliomargaritaceae</taxon>
        <taxon>Thalassobacterium</taxon>
    </lineage>
</organism>
<dbReference type="InterPro" id="IPR056925">
    <property type="entry name" value="ParE-like"/>
</dbReference>
<keyword evidence="3" id="KW-1185">Reference proteome</keyword>
<dbReference type="Pfam" id="PF24732">
    <property type="entry name" value="ParE_like"/>
    <property type="match status" value="1"/>
</dbReference>
<evidence type="ECO:0000313" key="3">
    <source>
        <dbReference type="Proteomes" id="UP001225316"/>
    </source>
</evidence>
<evidence type="ECO:0000259" key="1">
    <source>
        <dbReference type="Pfam" id="PF24732"/>
    </source>
</evidence>